<sequence length="111" mass="12502">MFLFRSISIERTIRPQFENPDPFRSITGSIRPRSTTTPASFQTEYDIRRFLTTTRPSQSRSNDDGNNNPDRSSNQLPQTLSRLSPSPLRTTTPPSTLPSPPAQSTNTHQPT</sequence>
<feature type="compositionally biased region" description="Polar residues" evidence="1">
    <location>
        <begin position="51"/>
        <end position="74"/>
    </location>
</feature>
<dbReference type="Proteomes" id="UP001281761">
    <property type="component" value="Unassembled WGS sequence"/>
</dbReference>
<feature type="compositionally biased region" description="Low complexity" evidence="1">
    <location>
        <begin position="75"/>
        <end position="94"/>
    </location>
</feature>
<evidence type="ECO:0000256" key="1">
    <source>
        <dbReference type="SAM" id="MobiDB-lite"/>
    </source>
</evidence>
<dbReference type="EMBL" id="JARBJD010000064">
    <property type="protein sequence ID" value="KAK2955690.1"/>
    <property type="molecule type" value="Genomic_DNA"/>
</dbReference>
<feature type="compositionally biased region" description="Polar residues" evidence="1">
    <location>
        <begin position="26"/>
        <end position="43"/>
    </location>
</feature>
<feature type="compositionally biased region" description="Polar residues" evidence="1">
    <location>
        <begin position="102"/>
        <end position="111"/>
    </location>
</feature>
<comment type="caution">
    <text evidence="2">The sequence shown here is derived from an EMBL/GenBank/DDBJ whole genome shotgun (WGS) entry which is preliminary data.</text>
</comment>
<feature type="region of interest" description="Disordered" evidence="1">
    <location>
        <begin position="1"/>
        <end position="111"/>
    </location>
</feature>
<reference evidence="2 3" key="1">
    <citation type="journal article" date="2022" name="bioRxiv">
        <title>Genomics of Preaxostyla Flagellates Illuminates Evolutionary Transitions and the Path Towards Mitochondrial Loss.</title>
        <authorList>
            <person name="Novak L.V.F."/>
            <person name="Treitli S.C."/>
            <person name="Pyrih J."/>
            <person name="Halakuc P."/>
            <person name="Pipaliya S.V."/>
            <person name="Vacek V."/>
            <person name="Brzon O."/>
            <person name="Soukal P."/>
            <person name="Eme L."/>
            <person name="Dacks J.B."/>
            <person name="Karnkowska A."/>
            <person name="Elias M."/>
            <person name="Hampl V."/>
        </authorList>
    </citation>
    <scope>NUCLEOTIDE SEQUENCE [LARGE SCALE GENOMIC DNA]</scope>
    <source>
        <strain evidence="2">NAU3</strain>
        <tissue evidence="2">Gut</tissue>
    </source>
</reference>
<protein>
    <submittedName>
        <fullName evidence="2">Uncharacterized protein</fullName>
    </submittedName>
</protein>
<keyword evidence="3" id="KW-1185">Reference proteome</keyword>
<organism evidence="2 3">
    <name type="scientific">Blattamonas nauphoetae</name>
    <dbReference type="NCBI Taxonomy" id="2049346"/>
    <lineage>
        <taxon>Eukaryota</taxon>
        <taxon>Metamonada</taxon>
        <taxon>Preaxostyla</taxon>
        <taxon>Oxymonadida</taxon>
        <taxon>Blattamonas</taxon>
    </lineage>
</organism>
<evidence type="ECO:0000313" key="2">
    <source>
        <dbReference type="EMBL" id="KAK2955690.1"/>
    </source>
</evidence>
<gene>
    <name evidence="2" type="ORF">BLNAU_9380</name>
</gene>
<evidence type="ECO:0000313" key="3">
    <source>
        <dbReference type="Proteomes" id="UP001281761"/>
    </source>
</evidence>
<accession>A0ABQ9XW34</accession>
<proteinExistence type="predicted"/>
<name>A0ABQ9XW34_9EUKA</name>